<dbReference type="PANTHER" id="PTHR30269:SF37">
    <property type="entry name" value="MEMBRANE TRANSPORTER PROTEIN"/>
    <property type="match status" value="1"/>
</dbReference>
<feature type="transmembrane region" description="Helical" evidence="8">
    <location>
        <begin position="151"/>
        <end position="171"/>
    </location>
</feature>
<name>A0ABS7EIR8_9GAMM</name>
<accession>A0ABS7EIR8</accession>
<feature type="transmembrane region" description="Helical" evidence="8">
    <location>
        <begin position="206"/>
        <end position="226"/>
    </location>
</feature>
<dbReference type="Proteomes" id="UP001166251">
    <property type="component" value="Unassembled WGS sequence"/>
</dbReference>
<keyword evidence="7 8" id="KW-0472">Membrane</keyword>
<keyword evidence="10" id="KW-1185">Reference proteome</keyword>
<keyword evidence="5 8" id="KW-0812">Transmembrane</keyword>
<evidence type="ECO:0000256" key="3">
    <source>
        <dbReference type="ARBA" id="ARBA00022448"/>
    </source>
</evidence>
<evidence type="ECO:0000256" key="1">
    <source>
        <dbReference type="ARBA" id="ARBA00004651"/>
    </source>
</evidence>
<keyword evidence="6 8" id="KW-1133">Transmembrane helix</keyword>
<gene>
    <name evidence="9" type="ORF">K0504_14410</name>
</gene>
<dbReference type="InterPro" id="IPR052017">
    <property type="entry name" value="TSUP"/>
</dbReference>
<evidence type="ECO:0000256" key="4">
    <source>
        <dbReference type="ARBA" id="ARBA00022475"/>
    </source>
</evidence>
<evidence type="ECO:0000256" key="8">
    <source>
        <dbReference type="RuleBase" id="RU363041"/>
    </source>
</evidence>
<dbReference type="Pfam" id="PF01925">
    <property type="entry name" value="TauE"/>
    <property type="match status" value="1"/>
</dbReference>
<sequence length="229" mass="24005">MIAIGAFIQSAIGFGLAIAAAPLLYFLDPAYVPAPITFVGLLLSLVNAAHYRQNLNLKPLAAAIVGRIPGSLAGGALLLWIDARELALVIGTSVLLAVLISLLPFRLAPTRNRMAVAGFFSGLFGTSSGIGGPPMALLLQHQAANAIRANLAAFFVVSASISLLVQAGSGYIQPNHLVLTLPLLPACLVGYWLAKRYAKNLRQDHMRLFSLALCSITGVVAIAQYFTGG</sequence>
<keyword evidence="3" id="KW-0813">Transport</keyword>
<keyword evidence="4 8" id="KW-1003">Cell membrane</keyword>
<dbReference type="InterPro" id="IPR002781">
    <property type="entry name" value="TM_pro_TauE-like"/>
</dbReference>
<reference evidence="9" key="1">
    <citation type="submission" date="2021-07" db="EMBL/GenBank/DDBJ databases">
        <title>Neiella marina sp. nov., isolated from the intestinal content of sea cucumber Apostichopus japonicus.</title>
        <authorList>
            <person name="Bai X."/>
        </authorList>
    </citation>
    <scope>NUCLEOTIDE SEQUENCE</scope>
    <source>
        <strain evidence="9">126</strain>
    </source>
</reference>
<feature type="transmembrane region" description="Helical" evidence="8">
    <location>
        <begin position="29"/>
        <end position="48"/>
    </location>
</feature>
<comment type="caution">
    <text evidence="9">The sequence shown here is derived from an EMBL/GenBank/DDBJ whole genome shotgun (WGS) entry which is preliminary data.</text>
</comment>
<proteinExistence type="inferred from homology"/>
<dbReference type="PANTHER" id="PTHR30269">
    <property type="entry name" value="TRANSMEMBRANE PROTEIN YFCA"/>
    <property type="match status" value="1"/>
</dbReference>
<organism evidence="9 10">
    <name type="scientific">Neiella holothuriorum</name>
    <dbReference type="NCBI Taxonomy" id="2870530"/>
    <lineage>
        <taxon>Bacteria</taxon>
        <taxon>Pseudomonadati</taxon>
        <taxon>Pseudomonadota</taxon>
        <taxon>Gammaproteobacteria</taxon>
        <taxon>Alteromonadales</taxon>
        <taxon>Echinimonadaceae</taxon>
        <taxon>Neiella</taxon>
    </lineage>
</organism>
<feature type="transmembrane region" description="Helical" evidence="8">
    <location>
        <begin position="86"/>
        <end position="105"/>
    </location>
</feature>
<evidence type="ECO:0000256" key="7">
    <source>
        <dbReference type="ARBA" id="ARBA00023136"/>
    </source>
</evidence>
<evidence type="ECO:0000256" key="2">
    <source>
        <dbReference type="ARBA" id="ARBA00009142"/>
    </source>
</evidence>
<protein>
    <recommendedName>
        <fullName evidence="8">Probable membrane transporter protein</fullName>
    </recommendedName>
</protein>
<evidence type="ECO:0000256" key="6">
    <source>
        <dbReference type="ARBA" id="ARBA00022989"/>
    </source>
</evidence>
<dbReference type="EMBL" id="JAHZSS010000020">
    <property type="protein sequence ID" value="MBW8192226.1"/>
    <property type="molecule type" value="Genomic_DNA"/>
</dbReference>
<evidence type="ECO:0000313" key="9">
    <source>
        <dbReference type="EMBL" id="MBW8192226.1"/>
    </source>
</evidence>
<evidence type="ECO:0000256" key="5">
    <source>
        <dbReference type="ARBA" id="ARBA00022692"/>
    </source>
</evidence>
<feature type="transmembrane region" description="Helical" evidence="8">
    <location>
        <begin position="60"/>
        <end position="80"/>
    </location>
</feature>
<evidence type="ECO:0000313" key="10">
    <source>
        <dbReference type="Proteomes" id="UP001166251"/>
    </source>
</evidence>
<comment type="similarity">
    <text evidence="2 8">Belongs to the 4-toluene sulfonate uptake permease (TSUP) (TC 2.A.102) family.</text>
</comment>
<comment type="subcellular location">
    <subcellularLocation>
        <location evidence="1 8">Cell membrane</location>
        <topology evidence="1 8">Multi-pass membrane protein</topology>
    </subcellularLocation>
</comment>
<feature type="transmembrane region" description="Helical" evidence="8">
    <location>
        <begin position="177"/>
        <end position="194"/>
    </location>
</feature>